<keyword evidence="4" id="KW-1003">Cell membrane</keyword>
<evidence type="ECO:0000256" key="2">
    <source>
        <dbReference type="ARBA" id="ARBA00008344"/>
    </source>
</evidence>
<feature type="compositionally biased region" description="Polar residues" evidence="12">
    <location>
        <begin position="1"/>
        <end position="10"/>
    </location>
</feature>
<dbReference type="PANTHER" id="PTHR24070">
    <property type="entry name" value="RAS, DI-RAS, AND RHEB FAMILY MEMBERS OF SMALL GTPASE SUPERFAMILY"/>
    <property type="match status" value="1"/>
</dbReference>
<evidence type="ECO:0000313" key="13">
    <source>
        <dbReference type="Proteomes" id="UP000887565"/>
    </source>
</evidence>
<reference evidence="14" key="1">
    <citation type="submission" date="2022-11" db="UniProtKB">
        <authorList>
            <consortium name="WormBaseParasite"/>
        </authorList>
    </citation>
    <scope>IDENTIFICATION</scope>
</reference>
<dbReference type="PRINTS" id="PR00449">
    <property type="entry name" value="RASTRNSFRMNG"/>
</dbReference>
<evidence type="ECO:0000256" key="1">
    <source>
        <dbReference type="ARBA" id="ARBA00004342"/>
    </source>
</evidence>
<feature type="compositionally biased region" description="Basic residues" evidence="12">
    <location>
        <begin position="318"/>
        <end position="328"/>
    </location>
</feature>
<dbReference type="OMA" id="YDNENSP"/>
<comment type="subcellular location">
    <subcellularLocation>
        <location evidence="1">Cell membrane</location>
        <topology evidence="1">Lipid-anchor</topology>
        <orientation evidence="1">Cytoplasmic side</orientation>
    </subcellularLocation>
</comment>
<feature type="region of interest" description="Disordered" evidence="12">
    <location>
        <begin position="306"/>
        <end position="328"/>
    </location>
</feature>
<keyword evidence="8" id="KW-0342">GTP-binding</keyword>
<evidence type="ECO:0000313" key="14">
    <source>
        <dbReference type="WBParaSite" id="nRc.2.0.1.t27288-RA"/>
    </source>
</evidence>
<dbReference type="FunFam" id="3.40.50.300:FF:000203">
    <property type="entry name" value="Putative ras-related protein ral-a"/>
    <property type="match status" value="1"/>
</dbReference>
<dbReference type="PROSITE" id="PS51419">
    <property type="entry name" value="RAB"/>
    <property type="match status" value="1"/>
</dbReference>
<dbReference type="SMART" id="SM00175">
    <property type="entry name" value="RAB"/>
    <property type="match status" value="1"/>
</dbReference>
<keyword evidence="6" id="KW-0547">Nucleotide-binding</keyword>
<proteinExistence type="inferred from homology"/>
<sequence length="328" mass="38042">EHNNNTYNSGRRSETLQRKNQNRKKIRIKRSLSDSRIVVESHLQEIYDNENSPFLTSRFRKYSIDSQQRSRISRKNPAAEKRRIFALRKLKNQKRTFLIENNNNNKEILADFSPKNRNRTKMTSSGAKSKTVQSLPLHKVIMVGSGGVGKSALTLQFMYDEFVEEYEPTKADSYRKKVVLDGEECQIDILDTAGQEDYSAIRDNYYRSGEGFLCVFSITDMESFDSTLEFREQILRVKNSDPSVPILLVGNKSDLSSERKVSLELAKQRSAQWGVEYVETSAKTKINVDKVFYDLMREIKRRKLLQSGQQHGADKSEKKRRKKKCCIL</sequence>
<keyword evidence="10" id="KW-0449">Lipoprotein</keyword>
<dbReference type="PROSITE" id="PS51421">
    <property type="entry name" value="RAS"/>
    <property type="match status" value="1"/>
</dbReference>
<keyword evidence="5" id="KW-0488">Methylation</keyword>
<evidence type="ECO:0000256" key="4">
    <source>
        <dbReference type="ARBA" id="ARBA00022475"/>
    </source>
</evidence>
<dbReference type="GO" id="GO:0003925">
    <property type="term" value="F:G protein activity"/>
    <property type="evidence" value="ECO:0007669"/>
    <property type="project" value="UniProtKB-EC"/>
</dbReference>
<dbReference type="CDD" id="cd04139">
    <property type="entry name" value="RalA_RalB"/>
    <property type="match status" value="1"/>
</dbReference>
<evidence type="ECO:0000256" key="6">
    <source>
        <dbReference type="ARBA" id="ARBA00022741"/>
    </source>
</evidence>
<evidence type="ECO:0000256" key="7">
    <source>
        <dbReference type="ARBA" id="ARBA00022801"/>
    </source>
</evidence>
<keyword evidence="11" id="KW-0636">Prenylation</keyword>
<dbReference type="InterPro" id="IPR020849">
    <property type="entry name" value="Small_GTPase_Ras-type"/>
</dbReference>
<dbReference type="SUPFAM" id="SSF52540">
    <property type="entry name" value="P-loop containing nucleoside triphosphate hydrolases"/>
    <property type="match status" value="1"/>
</dbReference>
<dbReference type="PROSITE" id="PS51420">
    <property type="entry name" value="RHO"/>
    <property type="match status" value="1"/>
</dbReference>
<dbReference type="NCBIfam" id="TIGR00231">
    <property type="entry name" value="small_GTP"/>
    <property type="match status" value="1"/>
</dbReference>
<evidence type="ECO:0000256" key="12">
    <source>
        <dbReference type="SAM" id="MobiDB-lite"/>
    </source>
</evidence>
<evidence type="ECO:0000256" key="9">
    <source>
        <dbReference type="ARBA" id="ARBA00023136"/>
    </source>
</evidence>
<comment type="similarity">
    <text evidence="2">Belongs to the small GTPase superfamily. Ras family.</text>
</comment>
<dbReference type="Pfam" id="PF00071">
    <property type="entry name" value="Ras"/>
    <property type="match status" value="1"/>
</dbReference>
<dbReference type="GO" id="GO:0005886">
    <property type="term" value="C:plasma membrane"/>
    <property type="evidence" value="ECO:0007669"/>
    <property type="project" value="UniProtKB-SubCell"/>
</dbReference>
<evidence type="ECO:0000256" key="3">
    <source>
        <dbReference type="ARBA" id="ARBA00011984"/>
    </source>
</evidence>
<evidence type="ECO:0000256" key="10">
    <source>
        <dbReference type="ARBA" id="ARBA00023288"/>
    </source>
</evidence>
<dbReference type="GO" id="GO:0005525">
    <property type="term" value="F:GTP binding"/>
    <property type="evidence" value="ECO:0007669"/>
    <property type="project" value="UniProtKB-KW"/>
</dbReference>
<dbReference type="EC" id="3.6.5.2" evidence="3"/>
<protein>
    <recommendedName>
        <fullName evidence="3">small monomeric GTPase</fullName>
        <ecNumber evidence="3">3.6.5.2</ecNumber>
    </recommendedName>
</protein>
<dbReference type="SMART" id="SM00174">
    <property type="entry name" value="RHO"/>
    <property type="match status" value="1"/>
</dbReference>
<dbReference type="InterPro" id="IPR005225">
    <property type="entry name" value="Small_GTP-bd"/>
</dbReference>
<feature type="region of interest" description="Disordered" evidence="12">
    <location>
        <begin position="1"/>
        <end position="23"/>
    </location>
</feature>
<keyword evidence="9" id="KW-0472">Membrane</keyword>
<dbReference type="AlphaFoldDB" id="A0A915JMF4"/>
<dbReference type="InterPro" id="IPR027417">
    <property type="entry name" value="P-loop_NTPase"/>
</dbReference>
<evidence type="ECO:0000256" key="5">
    <source>
        <dbReference type="ARBA" id="ARBA00022481"/>
    </source>
</evidence>
<keyword evidence="13" id="KW-1185">Reference proteome</keyword>
<evidence type="ECO:0000256" key="8">
    <source>
        <dbReference type="ARBA" id="ARBA00023134"/>
    </source>
</evidence>
<dbReference type="SMART" id="SM00176">
    <property type="entry name" value="RAN"/>
    <property type="match status" value="1"/>
</dbReference>
<dbReference type="InterPro" id="IPR001806">
    <property type="entry name" value="Small_GTPase"/>
</dbReference>
<dbReference type="WBParaSite" id="nRc.2.0.1.t27288-RA">
    <property type="protein sequence ID" value="nRc.2.0.1.t27288-RA"/>
    <property type="gene ID" value="nRc.2.0.1.g27288"/>
</dbReference>
<keyword evidence="7" id="KW-0378">Hydrolase</keyword>
<accession>A0A915JMF4</accession>
<dbReference type="GO" id="GO:0007165">
    <property type="term" value="P:signal transduction"/>
    <property type="evidence" value="ECO:0007669"/>
    <property type="project" value="InterPro"/>
</dbReference>
<name>A0A915JMF4_ROMCU</name>
<dbReference type="Proteomes" id="UP000887565">
    <property type="component" value="Unplaced"/>
</dbReference>
<dbReference type="Gene3D" id="3.40.50.300">
    <property type="entry name" value="P-loop containing nucleotide triphosphate hydrolases"/>
    <property type="match status" value="1"/>
</dbReference>
<evidence type="ECO:0000256" key="11">
    <source>
        <dbReference type="ARBA" id="ARBA00023289"/>
    </source>
</evidence>
<organism evidence="13 14">
    <name type="scientific">Romanomermis culicivorax</name>
    <name type="common">Nematode worm</name>
    <dbReference type="NCBI Taxonomy" id="13658"/>
    <lineage>
        <taxon>Eukaryota</taxon>
        <taxon>Metazoa</taxon>
        <taxon>Ecdysozoa</taxon>
        <taxon>Nematoda</taxon>
        <taxon>Enoplea</taxon>
        <taxon>Dorylaimia</taxon>
        <taxon>Mermithida</taxon>
        <taxon>Mermithoidea</taxon>
        <taxon>Mermithidae</taxon>
        <taxon>Romanomermis</taxon>
    </lineage>
</organism>
<dbReference type="SMART" id="SM00173">
    <property type="entry name" value="RAS"/>
    <property type="match status" value="1"/>
</dbReference>